<dbReference type="Pfam" id="PF20431">
    <property type="entry name" value="E_motif"/>
    <property type="match status" value="1"/>
</dbReference>
<feature type="repeat" description="PPR" evidence="2">
    <location>
        <begin position="315"/>
        <end position="349"/>
    </location>
</feature>
<dbReference type="EMBL" id="CM007385">
    <property type="protein sequence ID" value="ONK69749.1"/>
    <property type="molecule type" value="Genomic_DNA"/>
</dbReference>
<dbReference type="Pfam" id="PF01535">
    <property type="entry name" value="PPR"/>
    <property type="match status" value="3"/>
</dbReference>
<dbReference type="InterPro" id="IPR046848">
    <property type="entry name" value="E_motif"/>
</dbReference>
<accession>A0A5P1EYY7</accession>
<organism evidence="3 4">
    <name type="scientific">Asparagus officinalis</name>
    <name type="common">Garden asparagus</name>
    <dbReference type="NCBI Taxonomy" id="4686"/>
    <lineage>
        <taxon>Eukaryota</taxon>
        <taxon>Viridiplantae</taxon>
        <taxon>Streptophyta</taxon>
        <taxon>Embryophyta</taxon>
        <taxon>Tracheophyta</taxon>
        <taxon>Spermatophyta</taxon>
        <taxon>Magnoliopsida</taxon>
        <taxon>Liliopsida</taxon>
        <taxon>Asparagales</taxon>
        <taxon>Asparagaceae</taxon>
        <taxon>Asparagoideae</taxon>
        <taxon>Asparagus</taxon>
    </lineage>
</organism>
<evidence type="ECO:0000313" key="4">
    <source>
        <dbReference type="Proteomes" id="UP000243459"/>
    </source>
</evidence>
<dbReference type="GO" id="GO:0009451">
    <property type="term" value="P:RNA modification"/>
    <property type="evidence" value="ECO:0007669"/>
    <property type="project" value="InterPro"/>
</dbReference>
<dbReference type="Pfam" id="PF13041">
    <property type="entry name" value="PPR_2"/>
    <property type="match status" value="1"/>
</dbReference>
<feature type="repeat" description="PPR" evidence="2">
    <location>
        <begin position="147"/>
        <end position="177"/>
    </location>
</feature>
<dbReference type="PANTHER" id="PTHR47926">
    <property type="entry name" value="PENTATRICOPEPTIDE REPEAT-CONTAINING PROTEIN"/>
    <property type="match status" value="1"/>
</dbReference>
<dbReference type="GO" id="GO:0003723">
    <property type="term" value="F:RNA binding"/>
    <property type="evidence" value="ECO:0007669"/>
    <property type="project" value="InterPro"/>
</dbReference>
<dbReference type="PANTHER" id="PTHR47926:SF491">
    <property type="entry name" value="(WILD MALAYSIAN BANANA) HYPOTHETICAL PROTEIN"/>
    <property type="match status" value="1"/>
</dbReference>
<dbReference type="InterPro" id="IPR002885">
    <property type="entry name" value="PPR_rpt"/>
</dbReference>
<sequence length="360" mass="40374">MHRSGPHPDRYTLPLALKASSHLYSPSLASQLHCLSVKHGLDRSEYTESGVISSYAKLGLFESARRVFDENAERKVGSWNAMINGYSNGGEGVEVVRLFVEMRRRGVVEDEMTMIGVVSACGGLGDFRLAQQVHKCAIQVKSSDRLDITVSNSLIDMYCKCGRTDLAHRVFSRVSQRNVSTWTSIVTGFATYGQEKLALDFFNKMIEEKIHPNHVTMVAVLNACTHGGLIKEGIHFLENMKELYNIEPNALHYGCVVDMLGRVGRLKEARKVVERMPMGANVVIWGTLLGASEKYGDVKVGEWAAKNLMELEPWNDGVYVVLSNIYAKVGMWEKVERLRKEMRARRVEKVPGYSLATRDL</sequence>
<evidence type="ECO:0000256" key="2">
    <source>
        <dbReference type="PROSITE-ProRule" id="PRU00708"/>
    </source>
</evidence>
<keyword evidence="1" id="KW-0677">Repeat</keyword>
<dbReference type="FunFam" id="1.25.40.10:FF:000090">
    <property type="entry name" value="Pentatricopeptide repeat-containing protein, chloroplastic"/>
    <property type="match status" value="1"/>
</dbReference>
<keyword evidence="4" id="KW-1185">Reference proteome</keyword>
<dbReference type="PROSITE" id="PS51375">
    <property type="entry name" value="PPR"/>
    <property type="match status" value="4"/>
</dbReference>
<evidence type="ECO:0000256" key="1">
    <source>
        <dbReference type="ARBA" id="ARBA00022737"/>
    </source>
</evidence>
<dbReference type="NCBIfam" id="TIGR00756">
    <property type="entry name" value="PPR"/>
    <property type="match status" value="3"/>
</dbReference>
<proteinExistence type="predicted"/>
<gene>
    <name evidence="3" type="ORF">A4U43_C05F26320</name>
</gene>
<feature type="repeat" description="PPR" evidence="2">
    <location>
        <begin position="75"/>
        <end position="109"/>
    </location>
</feature>
<dbReference type="Proteomes" id="UP000243459">
    <property type="component" value="Chromosome 5"/>
</dbReference>
<reference evidence="4" key="1">
    <citation type="journal article" date="2017" name="Nat. Commun.">
        <title>The asparagus genome sheds light on the origin and evolution of a young Y chromosome.</title>
        <authorList>
            <person name="Harkess A."/>
            <person name="Zhou J."/>
            <person name="Xu C."/>
            <person name="Bowers J.E."/>
            <person name="Van der Hulst R."/>
            <person name="Ayyampalayam S."/>
            <person name="Mercati F."/>
            <person name="Riccardi P."/>
            <person name="McKain M.R."/>
            <person name="Kakrana A."/>
            <person name="Tang H."/>
            <person name="Ray J."/>
            <person name="Groenendijk J."/>
            <person name="Arikit S."/>
            <person name="Mathioni S.M."/>
            <person name="Nakano M."/>
            <person name="Shan H."/>
            <person name="Telgmann-Rauber A."/>
            <person name="Kanno A."/>
            <person name="Yue Z."/>
            <person name="Chen H."/>
            <person name="Li W."/>
            <person name="Chen Y."/>
            <person name="Xu X."/>
            <person name="Zhang Y."/>
            <person name="Luo S."/>
            <person name="Chen H."/>
            <person name="Gao J."/>
            <person name="Mao Z."/>
            <person name="Pires J.C."/>
            <person name="Luo M."/>
            <person name="Kudrna D."/>
            <person name="Wing R.A."/>
            <person name="Meyers B.C."/>
            <person name="Yi K."/>
            <person name="Kong H."/>
            <person name="Lavrijsen P."/>
            <person name="Sunseri F."/>
            <person name="Falavigna A."/>
            <person name="Ye Y."/>
            <person name="Leebens-Mack J.H."/>
            <person name="Chen G."/>
        </authorList>
    </citation>
    <scope>NUCLEOTIDE SEQUENCE [LARGE SCALE GENOMIC DNA]</scope>
    <source>
        <strain evidence="4">cv. DH0086</strain>
    </source>
</reference>
<evidence type="ECO:0008006" key="5">
    <source>
        <dbReference type="Google" id="ProtNLM"/>
    </source>
</evidence>
<dbReference type="Gramene" id="ONK69749">
    <property type="protein sequence ID" value="ONK69749"/>
    <property type="gene ID" value="A4U43_C05F26320"/>
</dbReference>
<dbReference type="InterPro" id="IPR011990">
    <property type="entry name" value="TPR-like_helical_dom_sf"/>
</dbReference>
<evidence type="ECO:0000313" key="3">
    <source>
        <dbReference type="EMBL" id="ONK69749.1"/>
    </source>
</evidence>
<name>A0A5P1EYY7_ASPOF</name>
<protein>
    <recommendedName>
        <fullName evidence="5">Pentatricopeptide repeat-containing protein</fullName>
    </recommendedName>
</protein>
<dbReference type="InterPro" id="IPR046960">
    <property type="entry name" value="PPR_At4g14850-like_plant"/>
</dbReference>
<dbReference type="AlphaFoldDB" id="A0A5P1EYY7"/>
<dbReference type="OMA" id="NSVVWGC"/>
<dbReference type="Gene3D" id="1.25.40.10">
    <property type="entry name" value="Tetratricopeptide repeat domain"/>
    <property type="match status" value="2"/>
</dbReference>
<feature type="repeat" description="PPR" evidence="2">
    <location>
        <begin position="178"/>
        <end position="212"/>
    </location>
</feature>